<comment type="subcellular location">
    <subcellularLocation>
        <location evidence="9">Cytoplasm</location>
    </subcellularLocation>
</comment>
<dbReference type="InterPro" id="IPR007197">
    <property type="entry name" value="rSAM"/>
</dbReference>
<dbReference type="PANTHER" id="PTHR30352">
    <property type="entry name" value="PYRUVATE FORMATE-LYASE-ACTIVATING ENZYME"/>
    <property type="match status" value="1"/>
</dbReference>
<dbReference type="SFLD" id="SFLDG01066">
    <property type="entry name" value="organic_radical-activating_enz"/>
    <property type="match status" value="1"/>
</dbReference>
<dbReference type="GO" id="GO:0016829">
    <property type="term" value="F:lyase activity"/>
    <property type="evidence" value="ECO:0007669"/>
    <property type="project" value="UniProtKB-KW"/>
</dbReference>
<dbReference type="PANTHER" id="PTHR30352:SF5">
    <property type="entry name" value="PYRUVATE FORMATE-LYASE 1-ACTIVATING ENZYME"/>
    <property type="match status" value="1"/>
</dbReference>
<evidence type="ECO:0000256" key="3">
    <source>
        <dbReference type="ARBA" id="ARBA00022485"/>
    </source>
</evidence>
<comment type="cofactor">
    <cofactor evidence="9">
        <name>[4Fe-4S] cluster</name>
        <dbReference type="ChEBI" id="CHEBI:49883"/>
    </cofactor>
    <text evidence="9">Binds 1 [4Fe-4S] cluster. The cluster is coordinated with 3 cysteines and an exchangeable S-adenosyl-L-methionine.</text>
</comment>
<evidence type="ECO:0000256" key="2">
    <source>
        <dbReference type="ARBA" id="ARBA00009777"/>
    </source>
</evidence>
<comment type="function">
    <text evidence="1">Activation of pyruvate formate-lyase 1 under anaerobic conditions by generation of an organic free radical, using S-adenosylmethionine and reduced flavodoxin as cosubstrates to produce 5'-deoxy-adenosine.</text>
</comment>
<protein>
    <recommendedName>
        <fullName evidence="9">Pyruvate formate-lyase-activating enzyme</fullName>
        <ecNumber evidence="9">1.97.1.4</ecNumber>
    </recommendedName>
</protein>
<dbReference type="NCBIfam" id="TIGR02493">
    <property type="entry name" value="PFLA"/>
    <property type="match status" value="1"/>
</dbReference>
<sequence length="269" mass="30509">MLLHVVRMVQCKVNNQHNNLSDSPTSEMMLRIHSVESFGSVDGPGIRFVIFLKGCAMRCQYCHNPDTWDRAGGNLRSVDDVLSQAQRYRSYWGTKGGITVSGGEALLQIQPLTELFRKAKALGINTCLDTSAQPFNRESSSFSAFEELMKYTDLVLLDIKHIDSDAHKQLTGWKNENILDCARYLSDIGKPVWIRHVLIPGINDDDESLYKLRAFIDTLSNVERVEILPYHSLGVYKWEQLGIPYALKDVELPTEESVLHARKILIEGR</sequence>
<dbReference type="Gene3D" id="3.20.20.70">
    <property type="entry name" value="Aldolase class I"/>
    <property type="match status" value="1"/>
</dbReference>
<evidence type="ECO:0000256" key="1">
    <source>
        <dbReference type="ARBA" id="ARBA00002918"/>
    </source>
</evidence>
<dbReference type="GO" id="GO:0051539">
    <property type="term" value="F:4 iron, 4 sulfur cluster binding"/>
    <property type="evidence" value="ECO:0007669"/>
    <property type="project" value="UniProtKB-UniRule"/>
</dbReference>
<evidence type="ECO:0000256" key="8">
    <source>
        <dbReference type="ARBA" id="ARBA00023014"/>
    </source>
</evidence>
<evidence type="ECO:0000256" key="7">
    <source>
        <dbReference type="ARBA" id="ARBA00023004"/>
    </source>
</evidence>
<keyword evidence="9" id="KW-0963">Cytoplasm</keyword>
<evidence type="ECO:0000256" key="5">
    <source>
        <dbReference type="ARBA" id="ARBA00022723"/>
    </source>
</evidence>
<evidence type="ECO:0000256" key="4">
    <source>
        <dbReference type="ARBA" id="ARBA00022691"/>
    </source>
</evidence>
<organism evidence="11 12">
    <name type="scientific">Prevotella melaninogenica DNF00666</name>
    <dbReference type="NCBI Taxonomy" id="1401073"/>
    <lineage>
        <taxon>Bacteria</taxon>
        <taxon>Pseudomonadati</taxon>
        <taxon>Bacteroidota</taxon>
        <taxon>Bacteroidia</taxon>
        <taxon>Bacteroidales</taxon>
        <taxon>Prevotellaceae</taxon>
        <taxon>Prevotella</taxon>
    </lineage>
</organism>
<dbReference type="InterPro" id="IPR001989">
    <property type="entry name" value="Radical_activat_CS"/>
</dbReference>
<keyword evidence="8 9" id="KW-0411">Iron-sulfur</keyword>
<keyword evidence="3 9" id="KW-0004">4Fe-4S</keyword>
<dbReference type="PIRSF" id="PIRSF000371">
    <property type="entry name" value="PFL_act_enz"/>
    <property type="match status" value="1"/>
</dbReference>
<dbReference type="Proteomes" id="UP000029578">
    <property type="component" value="Unassembled WGS sequence"/>
</dbReference>
<dbReference type="SFLD" id="SFLDS00029">
    <property type="entry name" value="Radical_SAM"/>
    <property type="match status" value="1"/>
</dbReference>
<dbReference type="InterPro" id="IPR012838">
    <property type="entry name" value="PFL1_activating"/>
</dbReference>
<comment type="caution">
    <text evidence="11">The sequence shown here is derived from an EMBL/GenBank/DDBJ whole genome shotgun (WGS) entry which is preliminary data.</text>
</comment>
<accession>A0A096AG83</accession>
<keyword evidence="6 9" id="KW-0560">Oxidoreductase</keyword>
<dbReference type="PROSITE" id="PS51918">
    <property type="entry name" value="RADICAL_SAM"/>
    <property type="match status" value="1"/>
</dbReference>
<gene>
    <name evidence="11" type="primary">pflA</name>
    <name evidence="11" type="ORF">HMPREF0661_09675</name>
</gene>
<keyword evidence="7 9" id="KW-0408">Iron</keyword>
<evidence type="ECO:0000259" key="10">
    <source>
        <dbReference type="PROSITE" id="PS51918"/>
    </source>
</evidence>
<dbReference type="GO" id="GO:0005737">
    <property type="term" value="C:cytoplasm"/>
    <property type="evidence" value="ECO:0007669"/>
    <property type="project" value="UniProtKB-SubCell"/>
</dbReference>
<dbReference type="InterPro" id="IPR058240">
    <property type="entry name" value="rSAM_sf"/>
</dbReference>
<dbReference type="CDD" id="cd01335">
    <property type="entry name" value="Radical_SAM"/>
    <property type="match status" value="1"/>
</dbReference>
<keyword evidence="11" id="KW-0456">Lyase</keyword>
<name>A0A096AG83_9BACT</name>
<comment type="catalytic activity">
    <reaction evidence="9">
        <text>glycyl-[formate C-acetyltransferase] + reduced [flavodoxin] + S-adenosyl-L-methionine = glycin-2-yl radical-[formate C-acetyltransferase] + semiquinone [flavodoxin] + 5'-deoxyadenosine + L-methionine + H(+)</text>
        <dbReference type="Rhea" id="RHEA:19225"/>
        <dbReference type="Rhea" id="RHEA-COMP:10622"/>
        <dbReference type="Rhea" id="RHEA-COMP:12190"/>
        <dbReference type="Rhea" id="RHEA-COMP:12191"/>
        <dbReference type="Rhea" id="RHEA-COMP:14480"/>
        <dbReference type="ChEBI" id="CHEBI:15378"/>
        <dbReference type="ChEBI" id="CHEBI:17319"/>
        <dbReference type="ChEBI" id="CHEBI:29947"/>
        <dbReference type="ChEBI" id="CHEBI:32722"/>
        <dbReference type="ChEBI" id="CHEBI:57618"/>
        <dbReference type="ChEBI" id="CHEBI:57844"/>
        <dbReference type="ChEBI" id="CHEBI:59789"/>
        <dbReference type="ChEBI" id="CHEBI:140311"/>
        <dbReference type="EC" id="1.97.1.4"/>
    </reaction>
</comment>
<dbReference type="EMBL" id="JRNS01000452">
    <property type="protein sequence ID" value="KGF45541.1"/>
    <property type="molecule type" value="Genomic_DNA"/>
</dbReference>
<evidence type="ECO:0000313" key="12">
    <source>
        <dbReference type="Proteomes" id="UP000029578"/>
    </source>
</evidence>
<comment type="similarity">
    <text evidence="2 9">Belongs to the organic radical-activating enzymes family.</text>
</comment>
<dbReference type="Pfam" id="PF04055">
    <property type="entry name" value="Radical_SAM"/>
    <property type="match status" value="1"/>
</dbReference>
<comment type="function">
    <text evidence="9">Activation of pyruvate formate-lyase under anaerobic conditions by generation of an organic free radical, using S-adenosylmethionine and reduced flavodoxin as cosubstrates to produce 5'-deoxy-adenosine.</text>
</comment>
<dbReference type="GO" id="GO:0043365">
    <property type="term" value="F:[formate-C-acetyltransferase]-activating enzyme activity"/>
    <property type="evidence" value="ECO:0007669"/>
    <property type="project" value="UniProtKB-UniRule"/>
</dbReference>
<evidence type="ECO:0000313" key="11">
    <source>
        <dbReference type="EMBL" id="KGF45541.1"/>
    </source>
</evidence>
<proteinExistence type="inferred from homology"/>
<feature type="domain" description="Radical SAM core" evidence="10">
    <location>
        <begin position="41"/>
        <end position="267"/>
    </location>
</feature>
<dbReference type="InterPro" id="IPR034457">
    <property type="entry name" value="Organic_radical-activating"/>
</dbReference>
<dbReference type="InterPro" id="IPR012839">
    <property type="entry name" value="Organic_radical_activase"/>
</dbReference>
<dbReference type="EC" id="1.97.1.4" evidence="9"/>
<keyword evidence="11" id="KW-0670">Pyruvate</keyword>
<dbReference type="SUPFAM" id="SSF102114">
    <property type="entry name" value="Radical SAM enzymes"/>
    <property type="match status" value="1"/>
</dbReference>
<keyword evidence="4 9" id="KW-0949">S-adenosyl-L-methionine</keyword>
<keyword evidence="5 9" id="KW-0479">Metal-binding</keyword>
<dbReference type="GO" id="GO:0046872">
    <property type="term" value="F:metal ion binding"/>
    <property type="evidence" value="ECO:0007669"/>
    <property type="project" value="UniProtKB-UniRule"/>
</dbReference>
<evidence type="ECO:0000256" key="6">
    <source>
        <dbReference type="ARBA" id="ARBA00023002"/>
    </source>
</evidence>
<dbReference type="AlphaFoldDB" id="A0A096AG83"/>
<dbReference type="PROSITE" id="PS01087">
    <property type="entry name" value="RADICAL_ACTIVATING"/>
    <property type="match status" value="1"/>
</dbReference>
<dbReference type="InterPro" id="IPR013785">
    <property type="entry name" value="Aldolase_TIM"/>
</dbReference>
<reference evidence="11 12" key="1">
    <citation type="submission" date="2014-07" db="EMBL/GenBank/DDBJ databases">
        <authorList>
            <person name="McCorrison J."/>
            <person name="Sanka R."/>
            <person name="Torralba M."/>
            <person name="Gillis M."/>
            <person name="Haft D.H."/>
            <person name="Methe B."/>
            <person name="Sutton G."/>
            <person name="Nelson K.E."/>
        </authorList>
    </citation>
    <scope>NUCLEOTIDE SEQUENCE [LARGE SCALE GENOMIC DNA]</scope>
    <source>
        <strain evidence="11 12">DNF00666</strain>
    </source>
</reference>
<evidence type="ECO:0000256" key="9">
    <source>
        <dbReference type="RuleBase" id="RU362053"/>
    </source>
</evidence>